<protein>
    <recommendedName>
        <fullName evidence="3">Kazal-like domain-containing protein</fullName>
    </recommendedName>
</protein>
<proteinExistence type="predicted"/>
<name>A0A8W8K2E2_MAGGI</name>
<keyword evidence="2" id="KW-0732">Signal</keyword>
<reference evidence="4" key="1">
    <citation type="submission" date="2022-08" db="UniProtKB">
        <authorList>
            <consortium name="EnsemblMetazoa"/>
        </authorList>
    </citation>
    <scope>IDENTIFICATION</scope>
    <source>
        <strain evidence="4">05x7-T-G4-1.051#20</strain>
    </source>
</reference>
<feature type="region of interest" description="Disordered" evidence="1">
    <location>
        <begin position="47"/>
        <end position="80"/>
    </location>
</feature>
<feature type="compositionally biased region" description="Polar residues" evidence="1">
    <location>
        <begin position="202"/>
        <end position="214"/>
    </location>
</feature>
<dbReference type="InterPro" id="IPR002350">
    <property type="entry name" value="Kazal_dom"/>
</dbReference>
<dbReference type="RefSeq" id="XP_011436605.2">
    <property type="nucleotide sequence ID" value="XM_011438303.4"/>
</dbReference>
<sequence>MKTGVLRSSFLVFFLCFWNFNQCTGNVQTPKKKISWNDIINPNYNPNRISPWESNKTKPTQRQRFPTPIHPSSNGGAAPIRQRANGVQNNLQPTKVVKPKPIVYEWKVIESNFQPQQKLTTTVPPTTKLMTTTTPLPDNSYYYDMTTMSPGQFLHNFFFGHDYYPDYYTATVSPTPTFGYSGKKRSTFVSSTEEPEYESEDMTTSLPTKTSSGRSGIEAEDITTTAKPNVPGAKFTTTTEKPVTEEIEAEDRTTTPSSKGQKTQQATTTQATEQEAESATTKAPKTTTTVKTKNVKGSLIGQQILGSKNTLKQQPAQIQNGGLRKRFPPKYRFAKTERQFRFPVLKEANTLPNKMRSLQKQKSLQNRISLKAKGVFKSLAVRPNKKTLNMRAAVIPKQYSFTKHRSTNTVVYKNANPMTVNKTFQQRQGVPIMKGKCLEFRKCPSQLQPVCGTDGLSYRNRCTLKKVACLRGSFNKIEISHTGVC</sequence>
<dbReference type="Proteomes" id="UP000005408">
    <property type="component" value="Unassembled WGS sequence"/>
</dbReference>
<dbReference type="AlphaFoldDB" id="A0A8W8K2E2"/>
<feature type="compositionally biased region" description="Low complexity" evidence="1">
    <location>
        <begin position="257"/>
        <end position="290"/>
    </location>
</feature>
<evidence type="ECO:0000256" key="2">
    <source>
        <dbReference type="SAM" id="SignalP"/>
    </source>
</evidence>
<evidence type="ECO:0000259" key="3">
    <source>
        <dbReference type="PROSITE" id="PS51465"/>
    </source>
</evidence>
<dbReference type="Gene3D" id="3.30.60.30">
    <property type="match status" value="1"/>
</dbReference>
<dbReference type="SUPFAM" id="SSF100895">
    <property type="entry name" value="Kazal-type serine protease inhibitors"/>
    <property type="match status" value="1"/>
</dbReference>
<evidence type="ECO:0000313" key="4">
    <source>
        <dbReference type="EnsemblMetazoa" id="G21335.1:cds"/>
    </source>
</evidence>
<dbReference type="CDD" id="cd00104">
    <property type="entry name" value="KAZAL_FS"/>
    <property type="match status" value="1"/>
</dbReference>
<keyword evidence="5" id="KW-1185">Reference proteome</keyword>
<dbReference type="InterPro" id="IPR036058">
    <property type="entry name" value="Kazal_dom_sf"/>
</dbReference>
<dbReference type="GeneID" id="105334748"/>
<dbReference type="SMART" id="SM00280">
    <property type="entry name" value="KAZAL"/>
    <property type="match status" value="1"/>
</dbReference>
<organism evidence="4 5">
    <name type="scientific">Magallana gigas</name>
    <name type="common">Pacific oyster</name>
    <name type="synonym">Crassostrea gigas</name>
    <dbReference type="NCBI Taxonomy" id="29159"/>
    <lineage>
        <taxon>Eukaryota</taxon>
        <taxon>Metazoa</taxon>
        <taxon>Spiralia</taxon>
        <taxon>Lophotrochozoa</taxon>
        <taxon>Mollusca</taxon>
        <taxon>Bivalvia</taxon>
        <taxon>Autobranchia</taxon>
        <taxon>Pteriomorphia</taxon>
        <taxon>Ostreida</taxon>
        <taxon>Ostreoidea</taxon>
        <taxon>Ostreidae</taxon>
        <taxon>Magallana</taxon>
    </lineage>
</organism>
<dbReference type="KEGG" id="crg:105334748"/>
<feature type="region of interest" description="Disordered" evidence="1">
    <location>
        <begin position="189"/>
        <end position="290"/>
    </location>
</feature>
<dbReference type="OMA" id="NQHRISK"/>
<evidence type="ECO:0000256" key="1">
    <source>
        <dbReference type="SAM" id="MobiDB-lite"/>
    </source>
</evidence>
<dbReference type="EnsemblMetazoa" id="G21335.1">
    <property type="protein sequence ID" value="G21335.1:cds"/>
    <property type="gene ID" value="G21335"/>
</dbReference>
<dbReference type="Pfam" id="PF00050">
    <property type="entry name" value="Kazal_1"/>
    <property type="match status" value="1"/>
</dbReference>
<feature type="signal peptide" evidence="2">
    <location>
        <begin position="1"/>
        <end position="25"/>
    </location>
</feature>
<feature type="domain" description="Kazal-like" evidence="3">
    <location>
        <begin position="431"/>
        <end position="485"/>
    </location>
</feature>
<dbReference type="OrthoDB" id="126772at2759"/>
<feature type="chain" id="PRO_5036455619" description="Kazal-like domain-containing protein" evidence="2">
    <location>
        <begin position="26"/>
        <end position="485"/>
    </location>
</feature>
<evidence type="ECO:0000313" key="5">
    <source>
        <dbReference type="Proteomes" id="UP000005408"/>
    </source>
</evidence>
<feature type="compositionally biased region" description="Polar residues" evidence="1">
    <location>
        <begin position="47"/>
        <end position="75"/>
    </location>
</feature>
<dbReference type="PROSITE" id="PS51465">
    <property type="entry name" value="KAZAL_2"/>
    <property type="match status" value="1"/>
</dbReference>
<accession>A0A8W8K2E2</accession>